<gene>
    <name evidence="2" type="ORF">GCM10007108_00140</name>
</gene>
<reference evidence="2" key="1">
    <citation type="journal article" date="2014" name="Int. J. Syst. Evol. Microbiol.">
        <title>Complete genome sequence of Corynebacterium casei LMG S-19264T (=DSM 44701T), isolated from a smear-ripened cheese.</title>
        <authorList>
            <consortium name="US DOE Joint Genome Institute (JGI-PGF)"/>
            <person name="Walter F."/>
            <person name="Albersmeier A."/>
            <person name="Kalinowski J."/>
            <person name="Ruckert C."/>
        </authorList>
    </citation>
    <scope>NUCLEOTIDE SEQUENCE</scope>
    <source>
        <strain evidence="2">JCM 13583</strain>
    </source>
</reference>
<evidence type="ECO:0000259" key="1">
    <source>
        <dbReference type="Pfam" id="PF05763"/>
    </source>
</evidence>
<dbReference type="EMBL" id="BMNY01000001">
    <property type="protein sequence ID" value="GGM65843.1"/>
    <property type="molecule type" value="Genomic_DNA"/>
</dbReference>
<name>A0AA37F8H6_9ARCH</name>
<protein>
    <recommendedName>
        <fullName evidence="1">DUF835 domain-containing protein</fullName>
    </recommendedName>
</protein>
<dbReference type="Proteomes" id="UP000632195">
    <property type="component" value="Unassembled WGS sequence"/>
</dbReference>
<dbReference type="Pfam" id="PF05763">
    <property type="entry name" value="DUF835"/>
    <property type="match status" value="1"/>
</dbReference>
<proteinExistence type="predicted"/>
<sequence length="296" mass="33727">MDRHSMIGVYDVDGKHSEFVKLVLSAGFEAEAVTDIAGTIPGMERGSPLIIVTGTGIGEELRGILVSADRKVFPIIVYDGNVSLDDMLLYSCESVRISEGRYREALSELKKCLVNQRFRNLRSVDRTSVYLAKNGLYPGIPYYTDPSRFERFLELLYSRHIDKSRVLVASRYNLSVDFPELFSEDNMVWVTDSMGGNRNRPVNLSFIADTIGKRVASGRSNIVFLDVFDLLNMYHPFYEVNRAFEQIKSICIEKNAYFINAISREAMDPIQFGQVTRFAQPWDPDEIRELDLESDE</sequence>
<evidence type="ECO:0000313" key="2">
    <source>
        <dbReference type="EMBL" id="GGM65843.1"/>
    </source>
</evidence>
<accession>A0AA37F8H6</accession>
<keyword evidence="3" id="KW-1185">Reference proteome</keyword>
<reference evidence="2" key="2">
    <citation type="submission" date="2022-09" db="EMBL/GenBank/DDBJ databases">
        <authorList>
            <person name="Sun Q."/>
            <person name="Ohkuma M."/>
        </authorList>
    </citation>
    <scope>NUCLEOTIDE SEQUENCE</scope>
    <source>
        <strain evidence="2">JCM 13583</strain>
    </source>
</reference>
<dbReference type="AlphaFoldDB" id="A0AA37F8H6"/>
<evidence type="ECO:0000313" key="3">
    <source>
        <dbReference type="Proteomes" id="UP000632195"/>
    </source>
</evidence>
<feature type="domain" description="DUF835" evidence="1">
    <location>
        <begin position="162"/>
        <end position="272"/>
    </location>
</feature>
<organism evidence="2 3">
    <name type="scientific">Thermogymnomonas acidicola</name>
    <dbReference type="NCBI Taxonomy" id="399579"/>
    <lineage>
        <taxon>Archaea</taxon>
        <taxon>Methanobacteriati</taxon>
        <taxon>Thermoplasmatota</taxon>
        <taxon>Thermoplasmata</taxon>
        <taxon>Thermoplasmatales</taxon>
        <taxon>Thermogymnomonas</taxon>
    </lineage>
</organism>
<comment type="caution">
    <text evidence="2">The sequence shown here is derived from an EMBL/GenBank/DDBJ whole genome shotgun (WGS) entry which is preliminary data.</text>
</comment>
<dbReference type="InterPro" id="IPR008553">
    <property type="entry name" value="DUF835"/>
</dbReference>
<dbReference type="RefSeq" id="WP_188679257.1">
    <property type="nucleotide sequence ID" value="NZ_BMNY01000001.1"/>
</dbReference>